<sequence length="140" mass="16311">MVMASMLRDPRIHEYDILAIQEPWRNPFVATTHHPAKRVFHLCCPAGSEVGPAWVCFFINKRLDHKKWQFKEHSRDICSLTVEFGDDQQEEQNVIIHNVYNPARRSESDSTVLVDVRTILHDNQSSEQILLGDFNLHHPL</sequence>
<dbReference type="SUPFAM" id="SSF56219">
    <property type="entry name" value="DNase I-like"/>
    <property type="match status" value="1"/>
</dbReference>
<organism evidence="1 2">
    <name type="scientific">Alternaria tenuissima</name>
    <dbReference type="NCBI Taxonomy" id="119927"/>
    <lineage>
        <taxon>Eukaryota</taxon>
        <taxon>Fungi</taxon>
        <taxon>Dikarya</taxon>
        <taxon>Ascomycota</taxon>
        <taxon>Pezizomycotina</taxon>
        <taxon>Dothideomycetes</taxon>
        <taxon>Pleosporomycetidae</taxon>
        <taxon>Pleosporales</taxon>
        <taxon>Pleosporineae</taxon>
        <taxon>Pleosporaceae</taxon>
        <taxon>Alternaria</taxon>
        <taxon>Alternaria sect. Alternaria</taxon>
        <taxon>Alternaria alternata complex</taxon>
    </lineage>
</organism>
<evidence type="ECO:0000313" key="2">
    <source>
        <dbReference type="Proteomes" id="UP000292402"/>
    </source>
</evidence>
<proteinExistence type="predicted"/>
<dbReference type="AlphaFoldDB" id="A0A4Q4M3J0"/>
<protein>
    <recommendedName>
        <fullName evidence="3">Endonuclease/exonuclease/phosphatase domain-containing protein</fullName>
    </recommendedName>
</protein>
<dbReference type="Proteomes" id="UP000292402">
    <property type="component" value="Unassembled WGS sequence"/>
</dbReference>
<accession>A0A4Q4M3J0</accession>
<dbReference type="InterPro" id="IPR036691">
    <property type="entry name" value="Endo/exonu/phosph_ase_sf"/>
</dbReference>
<comment type="caution">
    <text evidence="1">The sequence shown here is derived from an EMBL/GenBank/DDBJ whole genome shotgun (WGS) entry which is preliminary data.</text>
</comment>
<evidence type="ECO:0000313" key="1">
    <source>
        <dbReference type="EMBL" id="RYN41702.1"/>
    </source>
</evidence>
<evidence type="ECO:0008006" key="3">
    <source>
        <dbReference type="Google" id="ProtNLM"/>
    </source>
</evidence>
<dbReference type="Gene3D" id="3.60.10.10">
    <property type="entry name" value="Endonuclease/exonuclease/phosphatase"/>
    <property type="match status" value="1"/>
</dbReference>
<gene>
    <name evidence="1" type="ORF">AA0114_g10665</name>
</gene>
<reference evidence="2" key="1">
    <citation type="journal article" date="2019" name="bioRxiv">
        <title>Genomics, evolutionary history and diagnostics of the Alternaria alternata species group including apple and Asian pear pathotypes.</title>
        <authorList>
            <person name="Armitage A.D."/>
            <person name="Cockerton H.M."/>
            <person name="Sreenivasaprasad S."/>
            <person name="Woodhall J.W."/>
            <person name="Lane C.R."/>
            <person name="Harrison R.J."/>
            <person name="Clarkson J.P."/>
        </authorList>
    </citation>
    <scope>NUCLEOTIDE SEQUENCE [LARGE SCALE GENOMIC DNA]</scope>
    <source>
        <strain evidence="2">FERA 1082</strain>
    </source>
</reference>
<dbReference type="EMBL" id="PDXA01000049">
    <property type="protein sequence ID" value="RYN41702.1"/>
    <property type="molecule type" value="Genomic_DNA"/>
</dbReference>
<name>A0A4Q4M3J0_9PLEO</name>